<keyword evidence="6 11" id="KW-0378">Hydrolase</keyword>
<keyword evidence="9" id="KW-0072">Autophagy</keyword>
<evidence type="ECO:0000259" key="12">
    <source>
        <dbReference type="Pfam" id="PF03416"/>
    </source>
</evidence>
<evidence type="ECO:0000256" key="6">
    <source>
        <dbReference type="ARBA" id="ARBA00022801"/>
    </source>
</evidence>
<evidence type="ECO:0000256" key="4">
    <source>
        <dbReference type="ARBA" id="ARBA00022490"/>
    </source>
</evidence>
<reference evidence="14" key="1">
    <citation type="submission" date="2016-03" db="EMBL/GenBank/DDBJ databases">
        <authorList>
            <person name="Devillers H."/>
        </authorList>
    </citation>
    <scope>NUCLEOTIDE SEQUENCE [LARGE SCALE GENOMIC DNA]</scope>
</reference>
<dbReference type="PANTHER" id="PTHR22624:SF49">
    <property type="entry name" value="CYSTEINE PROTEASE"/>
    <property type="match status" value="1"/>
</dbReference>
<dbReference type="GO" id="GO:0000407">
    <property type="term" value="C:phagophore assembly site"/>
    <property type="evidence" value="ECO:0007669"/>
    <property type="project" value="UniProtKB-SubCell"/>
</dbReference>
<name>A0A1G4K415_9SACH</name>
<sequence length="462" mass="51757">MDFLHRVSQQFGELECNDNSVVTVLGKSYGAIKGDTEQDEGGASGYGVFGQLFNRNFGWNRQFLADVESIIHFTYRTRFEPILRDPEGPSPLNFSTLFRDNPLNTLDNALNHPDSFCSDIGWGCMIRTGQTLLGNALQRLKLGREYRVPENATSEILSSKELELVSWFEDKHDAPFSLHRFVEKGRKLSGKSAGEWFGPSATSLSIKALVEEFGYESGIDTCIISTDSADVYEEEMDQVFDKKSEANILLLLGVKLGLSGVNERYWDSLKQLLASPQSVGISGGRPSSSLYFFGLLEDYLLYLDPHSPQTDLAGIESPVEKLRSVHYARFNKMHISEMDPSMLIGVLIQGRDDWLQWRNSVENSQIFHVSATRPQEFYLDDDDDVESLHSKEANKPLIGGDYVDVAPMVQLAGVSRDDAYYDVKCKNQKIVVVGEYDNSATDMEVDQVLVEQETVPVPEPAV</sequence>
<dbReference type="GO" id="GO:0016485">
    <property type="term" value="P:protein processing"/>
    <property type="evidence" value="ECO:0007669"/>
    <property type="project" value="TreeGrafter"/>
</dbReference>
<keyword evidence="4 11" id="KW-0963">Cytoplasm</keyword>
<dbReference type="GO" id="GO:0034727">
    <property type="term" value="P:piecemeal microautophagy of the nucleus"/>
    <property type="evidence" value="ECO:0007669"/>
    <property type="project" value="TreeGrafter"/>
</dbReference>
<evidence type="ECO:0000256" key="1">
    <source>
        <dbReference type="ARBA" id="ARBA00004329"/>
    </source>
</evidence>
<accession>A0A1G4K415</accession>
<dbReference type="PANTHER" id="PTHR22624">
    <property type="entry name" value="CYSTEINE PROTEASE ATG4"/>
    <property type="match status" value="1"/>
</dbReference>
<dbReference type="GO" id="GO:0004197">
    <property type="term" value="F:cysteine-type endopeptidase activity"/>
    <property type="evidence" value="ECO:0007669"/>
    <property type="project" value="TreeGrafter"/>
</dbReference>
<proteinExistence type="inferred from homology"/>
<evidence type="ECO:0000313" key="13">
    <source>
        <dbReference type="EMBL" id="SCU98466.1"/>
    </source>
</evidence>
<dbReference type="EMBL" id="LT598467">
    <property type="protein sequence ID" value="SCU98466.1"/>
    <property type="molecule type" value="Genomic_DNA"/>
</dbReference>
<dbReference type="GO" id="GO:0019786">
    <property type="term" value="F:protein-phosphatidylethanolamide deconjugating activity"/>
    <property type="evidence" value="ECO:0007669"/>
    <property type="project" value="InterPro"/>
</dbReference>
<evidence type="ECO:0000256" key="7">
    <source>
        <dbReference type="ARBA" id="ARBA00022807"/>
    </source>
</evidence>
<evidence type="ECO:0000256" key="9">
    <source>
        <dbReference type="ARBA" id="ARBA00023006"/>
    </source>
</evidence>
<comment type="function">
    <text evidence="11">Required for selective autophagic degradation of the nucleus (nucleophagy) as well as for mitophagy which contributes to regulate mitochondrial quantity and quality by eliminating the mitochondria to a basal level to fulfill cellular energy requirements and preventing excess ROS production.</text>
</comment>
<dbReference type="SUPFAM" id="SSF54001">
    <property type="entry name" value="Cysteine proteinases"/>
    <property type="match status" value="1"/>
</dbReference>
<comment type="subcellular location">
    <subcellularLocation>
        <location evidence="11">Nucleus</location>
    </subcellularLocation>
    <subcellularLocation>
        <location evidence="11">Cytoplasm</location>
    </subcellularLocation>
    <subcellularLocation>
        <location evidence="1">Preautophagosomal structure</location>
    </subcellularLocation>
</comment>
<dbReference type="GO" id="GO:0035973">
    <property type="term" value="P:aggrephagy"/>
    <property type="evidence" value="ECO:0007669"/>
    <property type="project" value="TreeGrafter"/>
</dbReference>
<keyword evidence="3" id="KW-0813">Transport</keyword>
<comment type="catalytic activity">
    <reaction evidence="10">
        <text>[protein]-C-terminal L-amino acid-glycyl-phosphatidylethanolamide + H2O = [protein]-C-terminal L-amino acid-glycine + a 1,2-diacyl-sn-glycero-3-phosphoethanolamine</text>
        <dbReference type="Rhea" id="RHEA:67548"/>
        <dbReference type="Rhea" id="RHEA-COMP:17323"/>
        <dbReference type="Rhea" id="RHEA-COMP:17324"/>
        <dbReference type="ChEBI" id="CHEBI:15377"/>
        <dbReference type="ChEBI" id="CHEBI:64612"/>
        <dbReference type="ChEBI" id="CHEBI:172940"/>
        <dbReference type="ChEBI" id="CHEBI:172941"/>
    </reaction>
    <physiologicalReaction direction="left-to-right" evidence="10">
        <dbReference type="Rhea" id="RHEA:67549"/>
    </physiologicalReaction>
</comment>
<feature type="domain" description="Peptidase C54 catalytic" evidence="12">
    <location>
        <begin position="61"/>
        <end position="359"/>
    </location>
</feature>
<dbReference type="AlphaFoldDB" id="A0A1G4K415"/>
<comment type="similarity">
    <text evidence="2 11">Belongs to the peptidase C54 family.</text>
</comment>
<dbReference type="GO" id="GO:0000423">
    <property type="term" value="P:mitophagy"/>
    <property type="evidence" value="ECO:0007669"/>
    <property type="project" value="TreeGrafter"/>
</dbReference>
<keyword evidence="8" id="KW-0653">Protein transport</keyword>
<dbReference type="GO" id="GO:0015031">
    <property type="term" value="P:protein transport"/>
    <property type="evidence" value="ECO:0007669"/>
    <property type="project" value="UniProtKB-KW"/>
</dbReference>
<dbReference type="EC" id="3.4.22.-" evidence="11"/>
<evidence type="ECO:0000256" key="5">
    <source>
        <dbReference type="ARBA" id="ARBA00022670"/>
    </source>
</evidence>
<dbReference type="InterPro" id="IPR046792">
    <property type="entry name" value="Peptidase_C54_cat"/>
</dbReference>
<organism evidence="13 14">
    <name type="scientific">Lachancea mirantina</name>
    <dbReference type="NCBI Taxonomy" id="1230905"/>
    <lineage>
        <taxon>Eukaryota</taxon>
        <taxon>Fungi</taxon>
        <taxon>Dikarya</taxon>
        <taxon>Ascomycota</taxon>
        <taxon>Saccharomycotina</taxon>
        <taxon>Saccharomycetes</taxon>
        <taxon>Saccharomycetales</taxon>
        <taxon>Saccharomycetaceae</taxon>
        <taxon>Lachancea</taxon>
    </lineage>
</organism>
<dbReference type="Pfam" id="PF03416">
    <property type="entry name" value="Peptidase_C54"/>
    <property type="match status" value="1"/>
</dbReference>
<keyword evidence="14" id="KW-1185">Reference proteome</keyword>
<evidence type="ECO:0000256" key="10">
    <source>
        <dbReference type="ARBA" id="ARBA00029362"/>
    </source>
</evidence>
<keyword evidence="7" id="KW-0788">Thiol protease</keyword>
<dbReference type="InterPro" id="IPR038765">
    <property type="entry name" value="Papain-like_cys_pep_sf"/>
</dbReference>
<dbReference type="GO" id="GO:0005634">
    <property type="term" value="C:nucleus"/>
    <property type="evidence" value="ECO:0007669"/>
    <property type="project" value="UniProtKB-SubCell"/>
</dbReference>
<dbReference type="InterPro" id="IPR005078">
    <property type="entry name" value="Peptidase_C54"/>
</dbReference>
<dbReference type="OrthoDB" id="2960936at2759"/>
<evidence type="ECO:0000256" key="8">
    <source>
        <dbReference type="ARBA" id="ARBA00022927"/>
    </source>
</evidence>
<gene>
    <name evidence="13" type="ORF">LAMI_0F14774G</name>
</gene>
<evidence type="ECO:0000256" key="11">
    <source>
        <dbReference type="RuleBase" id="RU363115"/>
    </source>
</evidence>
<evidence type="ECO:0000256" key="3">
    <source>
        <dbReference type="ARBA" id="ARBA00022448"/>
    </source>
</evidence>
<keyword evidence="11" id="KW-0539">Nucleus</keyword>
<evidence type="ECO:0000313" key="14">
    <source>
        <dbReference type="Proteomes" id="UP000191024"/>
    </source>
</evidence>
<dbReference type="STRING" id="1230905.A0A1G4K415"/>
<evidence type="ECO:0000256" key="2">
    <source>
        <dbReference type="ARBA" id="ARBA00010958"/>
    </source>
</evidence>
<dbReference type="GO" id="GO:0000045">
    <property type="term" value="P:autophagosome assembly"/>
    <property type="evidence" value="ECO:0007669"/>
    <property type="project" value="TreeGrafter"/>
</dbReference>
<keyword evidence="5 11" id="KW-0645">Protease</keyword>
<dbReference type="Proteomes" id="UP000191024">
    <property type="component" value="Chromosome F"/>
</dbReference>
<protein>
    <recommendedName>
        <fullName evidence="11">Cysteine protease</fullName>
        <ecNumber evidence="11">3.4.22.-</ecNumber>
    </recommendedName>
</protein>